<comment type="caution">
    <text evidence="2">The sequence shown here is derived from an EMBL/GenBank/DDBJ whole genome shotgun (WGS) entry which is preliminary data.</text>
</comment>
<dbReference type="EMBL" id="VSWD01000002">
    <property type="protein sequence ID" value="KAK3107463.1"/>
    <property type="molecule type" value="Genomic_DNA"/>
</dbReference>
<gene>
    <name evidence="2" type="ORF">FSP39_015170</name>
</gene>
<protein>
    <submittedName>
        <fullName evidence="2">Uncharacterized protein</fullName>
    </submittedName>
</protein>
<accession>A0AA89CDD8</accession>
<dbReference type="AlphaFoldDB" id="A0AA89CDD8"/>
<keyword evidence="3" id="KW-1185">Reference proteome</keyword>
<organism evidence="2 3">
    <name type="scientific">Pinctada imbricata</name>
    <name type="common">Atlantic pearl-oyster</name>
    <name type="synonym">Pinctada martensii</name>
    <dbReference type="NCBI Taxonomy" id="66713"/>
    <lineage>
        <taxon>Eukaryota</taxon>
        <taxon>Metazoa</taxon>
        <taxon>Spiralia</taxon>
        <taxon>Lophotrochozoa</taxon>
        <taxon>Mollusca</taxon>
        <taxon>Bivalvia</taxon>
        <taxon>Autobranchia</taxon>
        <taxon>Pteriomorphia</taxon>
        <taxon>Pterioida</taxon>
        <taxon>Pterioidea</taxon>
        <taxon>Pteriidae</taxon>
        <taxon>Pinctada</taxon>
    </lineage>
</organism>
<name>A0AA89CDD8_PINIB</name>
<reference evidence="2" key="1">
    <citation type="submission" date="2019-08" db="EMBL/GenBank/DDBJ databases">
        <title>The improved chromosome-level genome for the pearl oyster Pinctada fucata martensii using PacBio sequencing and Hi-C.</title>
        <authorList>
            <person name="Zheng Z."/>
        </authorList>
    </citation>
    <scope>NUCLEOTIDE SEQUENCE</scope>
    <source>
        <strain evidence="2">ZZ-2019</strain>
        <tissue evidence="2">Adductor muscle</tissue>
    </source>
</reference>
<evidence type="ECO:0000313" key="3">
    <source>
        <dbReference type="Proteomes" id="UP001186944"/>
    </source>
</evidence>
<sequence length="763" mass="86425">MEESFLIESPLKVKTAKPRYSSSPVVQESASKEESISIHKIDFKDEITQTQSSNKKQHFLDKNCILAEAPVSGWKSKLSLKKLFGRKKRNPVTLLSFSKSEGMVSRDEMDGMEVKTPVHKMSEGSQADGKGSTKNTMEKSKFIHWDGVTNSIETFFTERLEDFEKNETFHNKYVMTGSYTSSLEEYTVEDIDFELEKCREFLEEAANVTPQSEYEACLPTNIKESDSIHFTEPASLGYLALHAFKVHLKSIQEGLLFPSETLKMTKNSDDVDAVILSEEDIADNEFEVSPDSPSLIDSMAIDVKKLNLTMTPTQSDAEMSQSLNAFLQEALKPIDDLSLQAESSCSDVSNGDHLDDVRDPEEAEDPICKTPQTSLNLEYSDDFRDEEDSGSGSDIFEESLRRRLNESIDRYPSFTYCSPMSTTIDMVEEDVLDTEDGNTYNGNELGKSLMEDEREKSPCSEASLLPSYIHGMSLDSNDYIPRYPGMVFTRSESPIAPLPTPEDERGQDLGKETIDTRHMIVKDSITEEMQITTKGNGEKELGKILDSLENESKLSMMEEDASLENSVISKHGYQKMDDTKTSCQTDRYPRFTLGSLPPLYEDDEDISFWNGGIEETSTPSTGSKPRRHRVNEYPSRFLGITAAEFSPTKQNDCSRVVNTERDCLLNHWTVDEIGKMAKEIVEEMFLDGTITDMKHELKTTCNKVKERKSLGKRPFPESYLKENDYSFCTMEDTERFYTDIDTDADNTLERYFTDYDTSLDGTN</sequence>
<dbReference type="Proteomes" id="UP001186944">
    <property type="component" value="Unassembled WGS sequence"/>
</dbReference>
<proteinExistence type="predicted"/>
<feature type="region of interest" description="Disordered" evidence="1">
    <location>
        <begin position="344"/>
        <end position="368"/>
    </location>
</feature>
<evidence type="ECO:0000313" key="2">
    <source>
        <dbReference type="EMBL" id="KAK3107463.1"/>
    </source>
</evidence>
<evidence type="ECO:0000256" key="1">
    <source>
        <dbReference type="SAM" id="MobiDB-lite"/>
    </source>
</evidence>